<accession>A0A7J7S6J8</accession>
<evidence type="ECO:0000256" key="1">
    <source>
        <dbReference type="SAM" id="MobiDB-lite"/>
    </source>
</evidence>
<dbReference type="EMBL" id="JACAGB010000047">
    <property type="protein sequence ID" value="KAF6283934.1"/>
    <property type="molecule type" value="Genomic_DNA"/>
</dbReference>
<protein>
    <submittedName>
        <fullName evidence="2">Uncharacterized protein</fullName>
    </submittedName>
</protein>
<proteinExistence type="predicted"/>
<evidence type="ECO:0000313" key="2">
    <source>
        <dbReference type="EMBL" id="KAF6283934.1"/>
    </source>
</evidence>
<name>A0A7J7S6J8_PIPKU</name>
<gene>
    <name evidence="2" type="ORF">mPipKuh1_010025</name>
</gene>
<feature type="compositionally biased region" description="Basic and acidic residues" evidence="1">
    <location>
        <begin position="132"/>
        <end position="145"/>
    </location>
</feature>
<feature type="region of interest" description="Disordered" evidence="1">
    <location>
        <begin position="86"/>
        <end position="160"/>
    </location>
</feature>
<dbReference type="AlphaFoldDB" id="A0A7J7S6J8"/>
<comment type="caution">
    <text evidence="2">The sequence shown here is derived from an EMBL/GenBank/DDBJ whole genome shotgun (WGS) entry which is preliminary data.</text>
</comment>
<dbReference type="Proteomes" id="UP000558488">
    <property type="component" value="Unassembled WGS sequence"/>
</dbReference>
<reference evidence="2 3" key="1">
    <citation type="journal article" date="2020" name="Nature">
        <title>Six reference-quality genomes reveal evolution of bat adaptations.</title>
        <authorList>
            <person name="Jebb D."/>
            <person name="Huang Z."/>
            <person name="Pippel M."/>
            <person name="Hughes G.M."/>
            <person name="Lavrichenko K."/>
            <person name="Devanna P."/>
            <person name="Winkler S."/>
            <person name="Jermiin L.S."/>
            <person name="Skirmuntt E.C."/>
            <person name="Katzourakis A."/>
            <person name="Burkitt-Gray L."/>
            <person name="Ray D.A."/>
            <person name="Sullivan K.A.M."/>
            <person name="Roscito J.G."/>
            <person name="Kirilenko B.M."/>
            <person name="Davalos L.M."/>
            <person name="Corthals A.P."/>
            <person name="Power M.L."/>
            <person name="Jones G."/>
            <person name="Ransome R.D."/>
            <person name="Dechmann D.K.N."/>
            <person name="Locatelli A.G."/>
            <person name="Puechmaille S.J."/>
            <person name="Fedrigo O."/>
            <person name="Jarvis E.D."/>
            <person name="Hiller M."/>
            <person name="Vernes S.C."/>
            <person name="Myers E.W."/>
            <person name="Teeling E.C."/>
        </authorList>
    </citation>
    <scope>NUCLEOTIDE SEQUENCE [LARGE SCALE GENOMIC DNA]</scope>
    <source>
        <strain evidence="2">MPipKuh1</strain>
        <tissue evidence="2">Flight muscle</tissue>
    </source>
</reference>
<sequence length="160" mass="17602">MEAVWKPLMLPINMSAHHSLQPSAQPQTCSSMDGWMICQVQSFNSNDKYRVCPHNSFSSAHSLFKAALCSWEGKYTAVSLPLGGARECKHRSPQSRGAQALRPRVSTDRSGPQPDSPRAWAALSSAVGLGDTQRHAEWSPQEQRRGRPPGLRGAPERGLR</sequence>
<organism evidence="2 3">
    <name type="scientific">Pipistrellus kuhlii</name>
    <name type="common">Kuhl's pipistrelle</name>
    <dbReference type="NCBI Taxonomy" id="59472"/>
    <lineage>
        <taxon>Eukaryota</taxon>
        <taxon>Metazoa</taxon>
        <taxon>Chordata</taxon>
        <taxon>Craniata</taxon>
        <taxon>Vertebrata</taxon>
        <taxon>Euteleostomi</taxon>
        <taxon>Mammalia</taxon>
        <taxon>Eutheria</taxon>
        <taxon>Laurasiatheria</taxon>
        <taxon>Chiroptera</taxon>
        <taxon>Yangochiroptera</taxon>
        <taxon>Vespertilionidae</taxon>
        <taxon>Pipistrellus</taxon>
    </lineage>
</organism>
<keyword evidence="3" id="KW-1185">Reference proteome</keyword>
<evidence type="ECO:0000313" key="3">
    <source>
        <dbReference type="Proteomes" id="UP000558488"/>
    </source>
</evidence>